<feature type="transmembrane region" description="Helical" evidence="1">
    <location>
        <begin position="108"/>
        <end position="124"/>
    </location>
</feature>
<dbReference type="EMBL" id="PQIB02000014">
    <property type="protein sequence ID" value="RLM70182.1"/>
    <property type="molecule type" value="Genomic_DNA"/>
</dbReference>
<keyword evidence="1" id="KW-0472">Membrane</keyword>
<evidence type="ECO:0000313" key="4">
    <source>
        <dbReference type="Proteomes" id="UP000275267"/>
    </source>
</evidence>
<sequence>MAAVPFDMVRFSLHDLWKLDKVQCSQMLRSYNGRAASAEPMTTKALALTVVLMMVLAFVLLCSGLRRLFGGRRGGTFNLVLRILLRITFVLFLPVLSSVFSLTKAQGGTGFLLTLLWLLLVELIRVKVQAMMLPADGSSFSRSAGRFTPMDHADEVGYMVWAGYLVFFNMGGHARDEAEKKWGQAMRAMFAILWLLSFLKLAQRIINAWAASSSWHTARNPLLIAAYMQHVSHSTAPSADTSPDDVMEMCQFVVEGEHKLVLREGGRATRGAKAQPVTTTDYGYGVGRCPRDQSDLKGVRLRLNLPNGGDDTTSNNLVTVGKVWQWRKEQNGDLKIHRLFLDSRGVLQDLCLSFSLFKLLRRRFEQYPMVEVGSDMARRVMLKGLLCLNSYGGESSADRPFRVLQLELDFLERYYQAADRVAVSSGSSYLLNILLSMLFVPIYLVAVWAILVTTKDADYFYCMALVSSRRLENFPFLSFFITMALLATLICFEANEFFTSYFNFNSNLVRLVCYYGTLQPQRSMYGLQRRILYLMFRIRLWIFSVTSSKLPIRSLTYNDIRIKQVSIVAACGPIYKLSLCTKEKTLAAKAKEEIIEAMKLIDVESPTISLPPEVGAGPGESTRRMATRSATEIILASHLATELFDMEQQKEKKWQEDGNRCSARDVATTLSRYCMYLVAEMPELLPDDEVWVSQRFKDMRTCLAKVVQNCCCGCMLCTPSKCCRRTMLDSLKKNPGRLDMMTRDAVELFDRIDRTEGWNQLAKFWAQLIIYLAPSNDVQGHAKAICTSGGDLITCLWAFCTHAGITRLRQPQELHGPGV</sequence>
<feature type="transmembrane region" description="Helical" evidence="1">
    <location>
        <begin position="83"/>
        <end position="102"/>
    </location>
</feature>
<feature type="transmembrane region" description="Helical" evidence="1">
    <location>
        <begin position="185"/>
        <end position="202"/>
    </location>
</feature>
<evidence type="ECO:0000313" key="3">
    <source>
        <dbReference type="EMBL" id="RLM70182.1"/>
    </source>
</evidence>
<feature type="transmembrane region" description="Helical" evidence="1">
    <location>
        <begin position="474"/>
        <end position="492"/>
    </location>
</feature>
<feature type="transmembrane region" description="Helical" evidence="1">
    <location>
        <begin position="45"/>
        <end position="62"/>
    </location>
</feature>
<accession>A0A3L6Q2K4</accession>
<protein>
    <recommendedName>
        <fullName evidence="2">DUF4220 domain-containing protein</fullName>
    </recommendedName>
</protein>
<dbReference type="InterPro" id="IPR007658">
    <property type="entry name" value="DUF594"/>
</dbReference>
<dbReference type="Pfam" id="PF13968">
    <property type="entry name" value="DUF4220"/>
    <property type="match status" value="1"/>
</dbReference>
<keyword evidence="1" id="KW-0812">Transmembrane</keyword>
<dbReference type="Pfam" id="PF04578">
    <property type="entry name" value="DUF594"/>
    <property type="match status" value="1"/>
</dbReference>
<dbReference type="STRING" id="4540.A0A3L6Q2K4"/>
<keyword evidence="4" id="KW-1185">Reference proteome</keyword>
<dbReference type="AlphaFoldDB" id="A0A3L6Q2K4"/>
<dbReference type="PANTHER" id="PTHR31325">
    <property type="entry name" value="OS01G0798800 PROTEIN-RELATED"/>
    <property type="match status" value="1"/>
</dbReference>
<keyword evidence="1" id="KW-1133">Transmembrane helix</keyword>
<proteinExistence type="predicted"/>
<feature type="transmembrane region" description="Helical" evidence="1">
    <location>
        <begin position="429"/>
        <end position="454"/>
    </location>
</feature>
<name>A0A3L6Q2K4_PANMI</name>
<reference evidence="4" key="1">
    <citation type="journal article" date="2019" name="Nat. Commun.">
        <title>The genome of broomcorn millet.</title>
        <authorList>
            <person name="Zou C."/>
            <person name="Miki D."/>
            <person name="Li D."/>
            <person name="Tang Q."/>
            <person name="Xiao L."/>
            <person name="Rajput S."/>
            <person name="Deng P."/>
            <person name="Jia W."/>
            <person name="Huang R."/>
            <person name="Zhang M."/>
            <person name="Sun Y."/>
            <person name="Hu J."/>
            <person name="Fu X."/>
            <person name="Schnable P.S."/>
            <person name="Li F."/>
            <person name="Zhang H."/>
            <person name="Feng B."/>
            <person name="Zhu X."/>
            <person name="Liu R."/>
            <person name="Schnable J.C."/>
            <person name="Zhu J.-K."/>
            <person name="Zhang H."/>
        </authorList>
    </citation>
    <scope>NUCLEOTIDE SEQUENCE [LARGE SCALE GENOMIC DNA]</scope>
</reference>
<organism evidence="3 4">
    <name type="scientific">Panicum miliaceum</name>
    <name type="common">Proso millet</name>
    <name type="synonym">Broomcorn millet</name>
    <dbReference type="NCBI Taxonomy" id="4540"/>
    <lineage>
        <taxon>Eukaryota</taxon>
        <taxon>Viridiplantae</taxon>
        <taxon>Streptophyta</taxon>
        <taxon>Embryophyta</taxon>
        <taxon>Tracheophyta</taxon>
        <taxon>Spermatophyta</taxon>
        <taxon>Magnoliopsida</taxon>
        <taxon>Liliopsida</taxon>
        <taxon>Poales</taxon>
        <taxon>Poaceae</taxon>
        <taxon>PACMAD clade</taxon>
        <taxon>Panicoideae</taxon>
        <taxon>Panicodae</taxon>
        <taxon>Paniceae</taxon>
        <taxon>Panicinae</taxon>
        <taxon>Panicum</taxon>
        <taxon>Panicum sect. Panicum</taxon>
    </lineage>
</organism>
<gene>
    <name evidence="3" type="ORF">C2845_PM17G03850</name>
</gene>
<evidence type="ECO:0000256" key="1">
    <source>
        <dbReference type="SAM" id="Phobius"/>
    </source>
</evidence>
<dbReference type="Proteomes" id="UP000275267">
    <property type="component" value="Unassembled WGS sequence"/>
</dbReference>
<comment type="caution">
    <text evidence="3">The sequence shown here is derived from an EMBL/GenBank/DDBJ whole genome shotgun (WGS) entry which is preliminary data.</text>
</comment>
<dbReference type="InterPro" id="IPR025315">
    <property type="entry name" value="DUF4220"/>
</dbReference>
<dbReference type="OrthoDB" id="675757at2759"/>
<feature type="domain" description="DUF4220" evidence="2">
    <location>
        <begin position="160"/>
        <end position="502"/>
    </location>
</feature>
<evidence type="ECO:0000259" key="2">
    <source>
        <dbReference type="Pfam" id="PF13968"/>
    </source>
</evidence>